<evidence type="ECO:0000313" key="3">
    <source>
        <dbReference type="Proteomes" id="UP000078550"/>
    </source>
</evidence>
<reference evidence="1" key="1">
    <citation type="submission" date="2016-05" db="EMBL/GenBank/DDBJ databases">
        <authorList>
            <person name="Lavstsen T."/>
            <person name="Jespersen J.S."/>
        </authorList>
    </citation>
    <scope>NUCLEOTIDE SEQUENCE [LARGE SCALE GENOMIC DNA]</scope>
</reference>
<proteinExistence type="predicted"/>
<gene>
    <name evidence="1" type="ORF">POVWA1_056860</name>
    <name evidence="2" type="ORF">POVWA2_056240</name>
</gene>
<reference evidence="3 4" key="2">
    <citation type="submission" date="2016-05" db="EMBL/GenBank/DDBJ databases">
        <authorList>
            <person name="Naeem Raeece"/>
        </authorList>
    </citation>
    <scope>NUCLEOTIDE SEQUENCE [LARGE SCALE GENOMIC DNA]</scope>
</reference>
<sequence length="93" mass="10515">MTVYACTCIRSCDNKTSFLLSTRTEYFFTVKQKKKKKKIKKKHTHTSLCQTVECQGILGEKTLAGKEATKGRVQKNCKIRKKGTSHFVGNNIG</sequence>
<accession>A0A1A8ZVW4</accession>
<evidence type="ECO:0000313" key="4">
    <source>
        <dbReference type="Proteomes" id="UP000078555"/>
    </source>
</evidence>
<name>A0A1A8ZVW4_PLAOA</name>
<keyword evidence="4" id="KW-1185">Reference proteome</keyword>
<dbReference type="Proteomes" id="UP000078555">
    <property type="component" value="Unassembled WGS sequence"/>
</dbReference>
<protein>
    <submittedName>
        <fullName evidence="1">Uncharacterized protein</fullName>
    </submittedName>
</protein>
<evidence type="ECO:0000313" key="2">
    <source>
        <dbReference type="EMBL" id="SBT48489.1"/>
    </source>
</evidence>
<organism evidence="1 4">
    <name type="scientific">Plasmodium ovale wallikeri</name>
    <dbReference type="NCBI Taxonomy" id="864142"/>
    <lineage>
        <taxon>Eukaryota</taxon>
        <taxon>Sar</taxon>
        <taxon>Alveolata</taxon>
        <taxon>Apicomplexa</taxon>
        <taxon>Aconoidasida</taxon>
        <taxon>Haemosporida</taxon>
        <taxon>Plasmodiidae</taxon>
        <taxon>Plasmodium</taxon>
        <taxon>Plasmodium (Plasmodium)</taxon>
    </lineage>
</organism>
<dbReference type="EMBL" id="FLRE01000191">
    <property type="protein sequence ID" value="SBT48489.1"/>
    <property type="molecule type" value="Genomic_DNA"/>
</dbReference>
<dbReference type="EMBL" id="FLRD01000149">
    <property type="protein sequence ID" value="SBT48029.1"/>
    <property type="molecule type" value="Genomic_DNA"/>
</dbReference>
<dbReference type="AlphaFoldDB" id="A0A1A8ZVW4"/>
<evidence type="ECO:0000313" key="1">
    <source>
        <dbReference type="EMBL" id="SBT48029.1"/>
    </source>
</evidence>
<dbReference type="Proteomes" id="UP000078550">
    <property type="component" value="Unassembled WGS sequence"/>
</dbReference>